<accession>A0A0A8X8G4</accession>
<dbReference type="Gene3D" id="1.10.530.10">
    <property type="match status" value="1"/>
</dbReference>
<organism evidence="3 4">
    <name type="scientific">Mesobacillus selenatarsenatis (strain DSM 18680 / JCM 14380 / FERM P-15431 / SF-1)</name>
    <dbReference type="NCBI Taxonomy" id="1321606"/>
    <lineage>
        <taxon>Bacteria</taxon>
        <taxon>Bacillati</taxon>
        <taxon>Bacillota</taxon>
        <taxon>Bacilli</taxon>
        <taxon>Bacillales</taxon>
        <taxon>Bacillaceae</taxon>
        <taxon>Mesobacillus</taxon>
    </lineage>
</organism>
<dbReference type="Gene3D" id="2.30.30.40">
    <property type="entry name" value="SH3 Domains"/>
    <property type="match status" value="1"/>
</dbReference>
<dbReference type="PANTHER" id="PTHR30032:SF8">
    <property type="entry name" value="GERMINATION-SPECIFIC N-ACETYLMURAMOYL-L-ALANINE AMIDASE"/>
    <property type="match status" value="1"/>
</dbReference>
<keyword evidence="4" id="KW-1185">Reference proteome</keyword>
<reference evidence="3 4" key="1">
    <citation type="submission" date="2013-06" db="EMBL/GenBank/DDBJ databases">
        <title>Whole genome shotgun sequence of Bacillus selenatarsenatis SF-1.</title>
        <authorList>
            <person name="Kuroda M."/>
            <person name="Sei K."/>
            <person name="Yamashita M."/>
            <person name="Ike M."/>
        </authorList>
    </citation>
    <scope>NUCLEOTIDE SEQUENCE [LARGE SCALE GENOMIC DNA]</scope>
    <source>
        <strain evidence="3 4">SF-1</strain>
    </source>
</reference>
<dbReference type="Gene3D" id="3.40.50.12090">
    <property type="match status" value="2"/>
</dbReference>
<dbReference type="InterPro" id="IPR023346">
    <property type="entry name" value="Lysozyme-like_dom_sf"/>
</dbReference>
<dbReference type="EMBL" id="BASE01000113">
    <property type="protein sequence ID" value="GAM16218.1"/>
    <property type="molecule type" value="Genomic_DNA"/>
</dbReference>
<dbReference type="AlphaFoldDB" id="A0A0A8X8G4"/>
<dbReference type="Pfam" id="PF01464">
    <property type="entry name" value="SLT"/>
    <property type="match status" value="1"/>
</dbReference>
<name>A0A0A8X8G4_MESS1</name>
<feature type="domain" description="Transglycosylase SLT" evidence="1">
    <location>
        <begin position="41"/>
        <end position="161"/>
    </location>
</feature>
<dbReference type="PANTHER" id="PTHR30032">
    <property type="entry name" value="N-ACETYLMURAMOYL-L-ALANINE AMIDASE-RELATED"/>
    <property type="match status" value="1"/>
</dbReference>
<protein>
    <recommendedName>
        <fullName evidence="5">N-acetylmuramoyl-L-alanine amidase</fullName>
    </recommendedName>
</protein>
<dbReference type="InterPro" id="IPR003646">
    <property type="entry name" value="SH3-like_bac-type"/>
</dbReference>
<evidence type="ECO:0000313" key="4">
    <source>
        <dbReference type="Proteomes" id="UP000031014"/>
    </source>
</evidence>
<dbReference type="RefSeq" id="WP_052442255.1">
    <property type="nucleotide sequence ID" value="NZ_BASE01000113.1"/>
</dbReference>
<feature type="domain" description="SH3b" evidence="2">
    <location>
        <begin position="240"/>
        <end position="309"/>
    </location>
</feature>
<sequence length="600" mass="66870">MNRLVTIMLAILLIVVPFQGIQAEGAEYYENPPLKVIDQYLTDAALKHDVPPEIVKAIAMKESDWEQFENGKPKIGNDGAGIGIMQITNDPRFDINRLRTDIKFNIDAGVQILNEKFSALNDNEQLPTINNNDRHILESWYFAVLAYNGKVQKNSPIVKATGETNDEAYQEIVYSYIEEKHPGMGVYPLPFDFKAEDFTYSGWPNYRLSFEKDHYEVPDHLLTESKYFFKPKDVVFSAKAANIRTEPTQDSKAVKTLPKGVSEPVTILEDFKYDQSKEPAKFDDYDQFIWYKVKAKDGTVGYTSSHELKHIASRLSGPGRYETAAAISQEGWERGADTVVLATGIDFPDALAGTPLAYQLDAPMLLTETDKLPFATEREIINLGAKRAILLGSTSAISDKVRDQLRDMGLKVERYGGSHRFATAITIAEKLPVKGDTAILANGRNFPDALSIAAYAARNNYPIFLTDKSTLNAATFNELKKYKHTIVVGSEDVINQKILSGLPDVTRYGGSDRYATNADIVSRLPLGKEKAYIANGERFADALTGAVLAAKNNAPLLLSNADNIPWAVHNTMIKQDYNHYTLLGGNDVMNIQYELAELIR</sequence>
<comment type="caution">
    <text evidence="3">The sequence shown here is derived from an EMBL/GenBank/DDBJ whole genome shotgun (WGS) entry which is preliminary data.</text>
</comment>
<dbReference type="Pfam" id="PF04122">
    <property type="entry name" value="CW_binding_2"/>
    <property type="match status" value="3"/>
</dbReference>
<dbReference type="Pfam" id="PF08239">
    <property type="entry name" value="SH3_3"/>
    <property type="match status" value="1"/>
</dbReference>
<dbReference type="SUPFAM" id="SSF53955">
    <property type="entry name" value="Lysozyme-like"/>
    <property type="match status" value="1"/>
</dbReference>
<evidence type="ECO:0000259" key="1">
    <source>
        <dbReference type="Pfam" id="PF01464"/>
    </source>
</evidence>
<evidence type="ECO:0008006" key="5">
    <source>
        <dbReference type="Google" id="ProtNLM"/>
    </source>
</evidence>
<dbReference type="Proteomes" id="UP000031014">
    <property type="component" value="Unassembled WGS sequence"/>
</dbReference>
<evidence type="ECO:0000313" key="3">
    <source>
        <dbReference type="EMBL" id="GAM16218.1"/>
    </source>
</evidence>
<evidence type="ECO:0000259" key="2">
    <source>
        <dbReference type="Pfam" id="PF08239"/>
    </source>
</evidence>
<dbReference type="STRING" id="1321606.SAMD00020551_4406"/>
<gene>
    <name evidence="3" type="ORF">SAMD00020551_4406</name>
</gene>
<dbReference type="OrthoDB" id="2690990at2"/>
<dbReference type="InterPro" id="IPR051922">
    <property type="entry name" value="Bact_Sporulation_Assoc"/>
</dbReference>
<dbReference type="InterPro" id="IPR007253">
    <property type="entry name" value="Cell_wall-bd_2"/>
</dbReference>
<dbReference type="InterPro" id="IPR008258">
    <property type="entry name" value="Transglycosylase_SLT_dom_1"/>
</dbReference>
<proteinExistence type="predicted"/>